<dbReference type="Proteomes" id="UP000001476">
    <property type="component" value="Chromosome"/>
</dbReference>
<keyword evidence="2" id="KW-0347">Helicase</keyword>
<dbReference type="Gene3D" id="3.40.50.300">
    <property type="entry name" value="P-loop containing nucleotide triphosphate hydrolases"/>
    <property type="match status" value="2"/>
</dbReference>
<dbReference type="AlphaFoldDB" id="C4Z3V3"/>
<gene>
    <name evidence="2" type="ordered locus">EUBELI_01788</name>
</gene>
<evidence type="ECO:0000313" key="3">
    <source>
        <dbReference type="Proteomes" id="UP000001476"/>
    </source>
</evidence>
<dbReference type="PANTHER" id="PTHR11070:SF2">
    <property type="entry name" value="ATP-DEPENDENT DNA HELICASE SRS2"/>
    <property type="match status" value="1"/>
</dbReference>
<dbReference type="InterPro" id="IPR027351">
    <property type="entry name" value="(+)RNA_virus_helicase_core_dom"/>
</dbReference>
<dbReference type="PANTHER" id="PTHR11070">
    <property type="entry name" value="UVRD / RECB / PCRA DNA HELICASE FAMILY MEMBER"/>
    <property type="match status" value="1"/>
</dbReference>
<dbReference type="GO" id="GO:0003677">
    <property type="term" value="F:DNA binding"/>
    <property type="evidence" value="ECO:0007669"/>
    <property type="project" value="InterPro"/>
</dbReference>
<dbReference type="GO" id="GO:0000725">
    <property type="term" value="P:recombinational repair"/>
    <property type="evidence" value="ECO:0007669"/>
    <property type="project" value="TreeGrafter"/>
</dbReference>
<keyword evidence="2" id="KW-0067">ATP-binding</keyword>
<keyword evidence="2" id="KW-0547">Nucleotide-binding</keyword>
<dbReference type="Pfam" id="PF01443">
    <property type="entry name" value="Viral_helicase1"/>
    <property type="match status" value="1"/>
</dbReference>
<keyword evidence="2" id="KW-0378">Hydrolase</keyword>
<keyword evidence="3" id="KW-1185">Reference proteome</keyword>
<dbReference type="STRING" id="515620.EUBELI_01788"/>
<name>C4Z3V3_LACE2</name>
<sequence>MVNRLIIAAAGSGKTTYLVRQAMQQSDSVLITTYTIANELEIRKKFVELNGCVPHNVTIQTWYSFLLQHGVRPFQGVILDDKINGMILVNEKSGKKYDGKYGPVYYAETDYRKFYFTDGMKMYSDKIAKFVCRCEKETKGKVSQRISKSYPRIYVDEIQDLAGYDLDIIKSLLQAECDVTMVGDPRQVTYHTHNEAKYKKYADGKMEEFIRSECKKIDCIIDKETLNDSYRNNQSICSYSSQLYEEYGETGTKQFDITGHDGVFLVRPDDVDAYLEKFKPMQLREKRTIKVNDGYAVINMGEAKGLTYDRVLIYPTSTMRKWMMDHSKKLQPKTRSQFYVAITRARYSVGIVFDYDEKTNIEGVEKFL</sequence>
<evidence type="ECO:0000313" key="2">
    <source>
        <dbReference type="EMBL" id="ACR72778.1"/>
    </source>
</evidence>
<feature type="domain" description="(+)RNA virus helicase C-terminal" evidence="1">
    <location>
        <begin position="143"/>
        <end position="351"/>
    </location>
</feature>
<dbReference type="GO" id="GO:0043138">
    <property type="term" value="F:3'-5' DNA helicase activity"/>
    <property type="evidence" value="ECO:0007669"/>
    <property type="project" value="TreeGrafter"/>
</dbReference>
<dbReference type="InterPro" id="IPR000212">
    <property type="entry name" value="DNA_helicase_UvrD/REP"/>
</dbReference>
<protein>
    <submittedName>
        <fullName evidence="2">DNA helicase II / ATP-dependent DNA helicase PcrA</fullName>
    </submittedName>
</protein>
<dbReference type="GO" id="GO:0005524">
    <property type="term" value="F:ATP binding"/>
    <property type="evidence" value="ECO:0007669"/>
    <property type="project" value="InterPro"/>
</dbReference>
<dbReference type="RefSeq" id="WP_012740010.1">
    <property type="nucleotide sequence ID" value="NC_012778.1"/>
</dbReference>
<dbReference type="eggNOG" id="COG0210">
    <property type="taxonomic scope" value="Bacteria"/>
</dbReference>
<accession>C4Z3V3</accession>
<reference evidence="2 3" key="1">
    <citation type="journal article" date="2009" name="Proc. Natl. Acad. Sci. U.S.A.">
        <title>Characterizing a model human gut microbiota composed of members of its two dominant bacterial phyla.</title>
        <authorList>
            <person name="Mahowald M.A."/>
            <person name="Rey F.E."/>
            <person name="Seedorf H."/>
            <person name="Turnbaugh P.J."/>
            <person name="Fulton R.S."/>
            <person name="Wollam A."/>
            <person name="Shah N."/>
            <person name="Wang C."/>
            <person name="Magrini V."/>
            <person name="Wilson R.K."/>
            <person name="Cantarel B.L."/>
            <person name="Coutinho P.M."/>
            <person name="Henrissat B."/>
            <person name="Crock L.W."/>
            <person name="Russell A."/>
            <person name="Verberkmoes N.C."/>
            <person name="Hettich R.L."/>
            <person name="Gordon J.I."/>
        </authorList>
    </citation>
    <scope>NUCLEOTIDE SEQUENCE [LARGE SCALE GENOMIC DNA]</scope>
    <source>
        <strain evidence="3">ATCC 27750 / DSM 3376 / VPI C15-48 / C15-B4</strain>
    </source>
</reference>
<dbReference type="EMBL" id="CP001104">
    <property type="protein sequence ID" value="ACR72778.1"/>
    <property type="molecule type" value="Genomic_DNA"/>
</dbReference>
<dbReference type="SUPFAM" id="SSF52540">
    <property type="entry name" value="P-loop containing nucleoside triphosphate hydrolases"/>
    <property type="match status" value="1"/>
</dbReference>
<dbReference type="KEGG" id="eel:EUBELI_01788"/>
<proteinExistence type="predicted"/>
<dbReference type="GeneID" id="41356444"/>
<dbReference type="InterPro" id="IPR027417">
    <property type="entry name" value="P-loop_NTPase"/>
</dbReference>
<evidence type="ECO:0000259" key="1">
    <source>
        <dbReference type="Pfam" id="PF01443"/>
    </source>
</evidence>
<organism evidence="2 3">
    <name type="scientific">Lachnospira eligens (strain ATCC 27750 / DSM 3376 / VPI C15-48 / C15-B4)</name>
    <name type="common">Eubacterium eligens</name>
    <dbReference type="NCBI Taxonomy" id="515620"/>
    <lineage>
        <taxon>Bacteria</taxon>
        <taxon>Bacillati</taxon>
        <taxon>Bacillota</taxon>
        <taxon>Clostridia</taxon>
        <taxon>Lachnospirales</taxon>
        <taxon>Lachnospiraceae</taxon>
        <taxon>Lachnospira</taxon>
    </lineage>
</organism>
<dbReference type="HOGENOM" id="CLU_064676_0_0_9"/>